<reference evidence="3 4" key="1">
    <citation type="journal article" date="2010" name="Stand. Genomic Sci.">
        <title>Complete genome sequence of Denitrovibrio acetiphilus type strain (N2460).</title>
        <authorList>
            <person name="Kiss H."/>
            <person name="Lang E."/>
            <person name="Lapidus A."/>
            <person name="Copeland A."/>
            <person name="Nolan M."/>
            <person name="Glavina Del Rio T."/>
            <person name="Chen F."/>
            <person name="Lucas S."/>
            <person name="Tice H."/>
            <person name="Cheng J.F."/>
            <person name="Han C."/>
            <person name="Goodwin L."/>
            <person name="Pitluck S."/>
            <person name="Liolios K."/>
            <person name="Pati A."/>
            <person name="Ivanova N."/>
            <person name="Mavromatis K."/>
            <person name="Chen A."/>
            <person name="Palaniappan K."/>
            <person name="Land M."/>
            <person name="Hauser L."/>
            <person name="Chang Y.J."/>
            <person name="Jeffries C.D."/>
            <person name="Detter J.C."/>
            <person name="Brettin T."/>
            <person name="Spring S."/>
            <person name="Rohde M."/>
            <person name="Goker M."/>
            <person name="Woyke T."/>
            <person name="Bristow J."/>
            <person name="Eisen J.A."/>
            <person name="Markowitz V."/>
            <person name="Hugenholtz P."/>
            <person name="Kyrpides N.C."/>
            <person name="Klenk H.P."/>
        </authorList>
    </citation>
    <scope>NUCLEOTIDE SEQUENCE [LARGE SCALE GENOMIC DNA]</scope>
    <source>
        <strain evidence="4">DSM 12809 / NBRC 114555 / N2460</strain>
    </source>
</reference>
<dbReference type="eggNOG" id="ENOG5032PIP">
    <property type="taxonomic scope" value="Bacteria"/>
</dbReference>
<sequence precursor="true">MKNIIIIAAMLCFSYGYADITVTEESDGSKMVTYYADNVSAHYIDGHLTNITDISKSLITVLNPMEKTYFQATFEEMRALAEQLNEQMKAMAENPQFQELLDRHAGKVDIKKDGTTTIAGYKCDKYLLSMEEMGASAEVCFSKELGDALQKEVDIKKAEKLMDSLEIDGMGDMIGVKISELEEKAGYPLSEKTDSTMFGMEDGYDRIVTEISKTKIKKSVFSIPDGYEKITIDQAMGNY</sequence>
<keyword evidence="4" id="KW-1185">Reference proteome</keyword>
<evidence type="ECO:0000259" key="2">
    <source>
        <dbReference type="Pfam" id="PF14371"/>
    </source>
</evidence>
<protein>
    <recommendedName>
        <fullName evidence="2">DUF4412 domain-containing protein</fullName>
    </recommendedName>
</protein>
<dbReference type="PaxDb" id="522772-Dacet_0104"/>
<feature type="domain" description="DUF4412" evidence="2">
    <location>
        <begin position="79"/>
        <end position="227"/>
    </location>
</feature>
<evidence type="ECO:0000313" key="4">
    <source>
        <dbReference type="Proteomes" id="UP000002012"/>
    </source>
</evidence>
<dbReference type="Pfam" id="PF14371">
    <property type="entry name" value="DUF4412"/>
    <property type="match status" value="1"/>
</dbReference>
<dbReference type="EMBL" id="CP001968">
    <property type="protein sequence ID" value="ADD66910.1"/>
    <property type="molecule type" value="Genomic_DNA"/>
</dbReference>
<proteinExistence type="predicted"/>
<dbReference type="KEGG" id="dap:Dacet_0104"/>
<name>D4H1G2_DENA2</name>
<feature type="chain" id="PRO_5003057700" description="DUF4412 domain-containing protein" evidence="1">
    <location>
        <begin position="19"/>
        <end position="239"/>
    </location>
</feature>
<dbReference type="RefSeq" id="WP_013009458.1">
    <property type="nucleotide sequence ID" value="NC_013943.1"/>
</dbReference>
<dbReference type="HOGENOM" id="CLU_1159603_0_0_0"/>
<dbReference type="InParanoid" id="D4H1G2"/>
<dbReference type="Proteomes" id="UP000002012">
    <property type="component" value="Chromosome"/>
</dbReference>
<evidence type="ECO:0000256" key="1">
    <source>
        <dbReference type="SAM" id="SignalP"/>
    </source>
</evidence>
<accession>D4H1G2</accession>
<gene>
    <name evidence="3" type="ordered locus">Dacet_0104</name>
</gene>
<feature type="signal peptide" evidence="1">
    <location>
        <begin position="1"/>
        <end position="18"/>
    </location>
</feature>
<dbReference type="OrthoDB" id="5424397at2"/>
<organism evidence="3 4">
    <name type="scientific">Denitrovibrio acetiphilus (strain DSM 12809 / NBRC 114555 / N2460)</name>
    <dbReference type="NCBI Taxonomy" id="522772"/>
    <lineage>
        <taxon>Bacteria</taxon>
        <taxon>Pseudomonadati</taxon>
        <taxon>Deferribacterota</taxon>
        <taxon>Deferribacteres</taxon>
        <taxon>Deferribacterales</taxon>
        <taxon>Geovibrionaceae</taxon>
        <taxon>Denitrovibrio</taxon>
    </lineage>
</organism>
<dbReference type="InterPro" id="IPR025524">
    <property type="entry name" value="DUF4412"/>
</dbReference>
<dbReference type="AlphaFoldDB" id="D4H1G2"/>
<evidence type="ECO:0000313" key="3">
    <source>
        <dbReference type="EMBL" id="ADD66910.1"/>
    </source>
</evidence>
<keyword evidence="1" id="KW-0732">Signal</keyword>